<dbReference type="AlphaFoldDB" id="A0A940IDI3"/>
<evidence type="ECO:0000259" key="1">
    <source>
        <dbReference type="SMART" id="SM00849"/>
    </source>
</evidence>
<dbReference type="Gene3D" id="3.60.15.10">
    <property type="entry name" value="Ribonuclease Z/Hydroxyacylglutathione hydrolase-like"/>
    <property type="match status" value="1"/>
</dbReference>
<sequence>MFDRSRRTRRAGYDIEGIGEGVYRINEYNVANCYLIIGSEKALLIDTGAGVNDLRSVIAPLAGGKPVEAALTTALPWHSGGRAQFDKIYLSEKEKPYLESSTLRARKSYLLSLKFFFKLKVIGFRNCRWVRGAEPEAVFVSEGDVIDLGGKTVRVYESKGLTRGALSYLAVENRLLFVGDTYNPCTYLGIKRAAKTEELKTTLQRILRGNTYDAIFATHFVAPVPRDKVQDAVDCIERIVRHTNGLPFPHVSSYRGYTVVNWGHKRRVRRHRPKKSESDDFTGE</sequence>
<dbReference type="EMBL" id="JADINF010000125">
    <property type="protein sequence ID" value="MBO8424348.1"/>
    <property type="molecule type" value="Genomic_DNA"/>
</dbReference>
<evidence type="ECO:0000313" key="3">
    <source>
        <dbReference type="Proteomes" id="UP000727857"/>
    </source>
</evidence>
<feature type="domain" description="Metallo-beta-lactamase" evidence="1">
    <location>
        <begin position="30"/>
        <end position="219"/>
    </location>
</feature>
<reference evidence="2" key="2">
    <citation type="journal article" date="2021" name="PeerJ">
        <title>Extensive microbial diversity within the chicken gut microbiome revealed by metagenomics and culture.</title>
        <authorList>
            <person name="Gilroy R."/>
            <person name="Ravi A."/>
            <person name="Getino M."/>
            <person name="Pursley I."/>
            <person name="Horton D.L."/>
            <person name="Alikhan N.F."/>
            <person name="Baker D."/>
            <person name="Gharbi K."/>
            <person name="Hall N."/>
            <person name="Watson M."/>
            <person name="Adriaenssens E.M."/>
            <person name="Foster-Nyarko E."/>
            <person name="Jarju S."/>
            <person name="Secka A."/>
            <person name="Antonio M."/>
            <person name="Oren A."/>
            <person name="Chaudhuri R.R."/>
            <person name="La Ragione R."/>
            <person name="Hildebrand F."/>
            <person name="Pallen M.J."/>
        </authorList>
    </citation>
    <scope>NUCLEOTIDE SEQUENCE</scope>
    <source>
        <strain evidence="2">517</strain>
    </source>
</reference>
<name>A0A940IDI3_9FIRM</name>
<dbReference type="InterPro" id="IPR001279">
    <property type="entry name" value="Metallo-B-lactamas"/>
</dbReference>
<dbReference type="PANTHER" id="PTHR42951">
    <property type="entry name" value="METALLO-BETA-LACTAMASE DOMAIN-CONTAINING"/>
    <property type="match status" value="1"/>
</dbReference>
<dbReference type="Proteomes" id="UP000727857">
    <property type="component" value="Unassembled WGS sequence"/>
</dbReference>
<accession>A0A940IDI3</accession>
<reference evidence="2" key="1">
    <citation type="submission" date="2020-10" db="EMBL/GenBank/DDBJ databases">
        <authorList>
            <person name="Gilroy R."/>
        </authorList>
    </citation>
    <scope>NUCLEOTIDE SEQUENCE</scope>
    <source>
        <strain evidence="2">517</strain>
    </source>
</reference>
<comment type="caution">
    <text evidence="2">The sequence shown here is derived from an EMBL/GenBank/DDBJ whole genome shotgun (WGS) entry which is preliminary data.</text>
</comment>
<dbReference type="SMART" id="SM00849">
    <property type="entry name" value="Lactamase_B"/>
    <property type="match status" value="1"/>
</dbReference>
<evidence type="ECO:0000313" key="2">
    <source>
        <dbReference type="EMBL" id="MBO8424348.1"/>
    </source>
</evidence>
<gene>
    <name evidence="2" type="ORF">IAB16_04965</name>
</gene>
<organism evidence="2 3">
    <name type="scientific">Candidatus Stercoripulliclostridium pullicola</name>
    <dbReference type="NCBI Taxonomy" id="2840953"/>
    <lineage>
        <taxon>Bacteria</taxon>
        <taxon>Bacillati</taxon>
        <taxon>Bacillota</taxon>
        <taxon>Clostridia</taxon>
        <taxon>Eubacteriales</taxon>
        <taxon>Candidatus Stercoripulliclostridium</taxon>
    </lineage>
</organism>
<protein>
    <recommendedName>
        <fullName evidence="1">Metallo-beta-lactamase domain-containing protein</fullName>
    </recommendedName>
</protein>
<dbReference type="PANTHER" id="PTHR42951:SF4">
    <property type="entry name" value="ACYL-COENZYME A THIOESTERASE MBLAC2"/>
    <property type="match status" value="1"/>
</dbReference>
<dbReference type="InterPro" id="IPR050855">
    <property type="entry name" value="NDM-1-like"/>
</dbReference>
<proteinExistence type="predicted"/>
<dbReference type="InterPro" id="IPR036866">
    <property type="entry name" value="RibonucZ/Hydroxyglut_hydro"/>
</dbReference>
<dbReference type="SUPFAM" id="SSF56281">
    <property type="entry name" value="Metallo-hydrolase/oxidoreductase"/>
    <property type="match status" value="1"/>
</dbReference>